<comment type="caution">
    <text evidence="1">The sequence shown here is derived from an EMBL/GenBank/DDBJ whole genome shotgun (WGS) entry which is preliminary data.</text>
</comment>
<keyword evidence="1" id="KW-0548">Nucleotidyltransferase</keyword>
<evidence type="ECO:0000313" key="1">
    <source>
        <dbReference type="EMBL" id="GFD28381.1"/>
    </source>
</evidence>
<dbReference type="Gene3D" id="2.40.70.10">
    <property type="entry name" value="Acid Proteases"/>
    <property type="match status" value="1"/>
</dbReference>
<proteinExistence type="predicted"/>
<accession>A0A699V3C0</accession>
<gene>
    <name evidence="1" type="ORF">Tci_900350</name>
</gene>
<dbReference type="EMBL" id="BKCJ011384806">
    <property type="protein sequence ID" value="GFD28381.1"/>
    <property type="molecule type" value="Genomic_DNA"/>
</dbReference>
<dbReference type="PANTHER" id="PTHR33067">
    <property type="entry name" value="RNA-DIRECTED DNA POLYMERASE-RELATED"/>
    <property type="match status" value="1"/>
</dbReference>
<dbReference type="SUPFAM" id="SSF50630">
    <property type="entry name" value="Acid proteases"/>
    <property type="match status" value="1"/>
</dbReference>
<organism evidence="1">
    <name type="scientific">Tanacetum cinerariifolium</name>
    <name type="common">Dalmatian daisy</name>
    <name type="synonym">Chrysanthemum cinerariifolium</name>
    <dbReference type="NCBI Taxonomy" id="118510"/>
    <lineage>
        <taxon>Eukaryota</taxon>
        <taxon>Viridiplantae</taxon>
        <taxon>Streptophyta</taxon>
        <taxon>Embryophyta</taxon>
        <taxon>Tracheophyta</taxon>
        <taxon>Spermatophyta</taxon>
        <taxon>Magnoliopsida</taxon>
        <taxon>eudicotyledons</taxon>
        <taxon>Gunneridae</taxon>
        <taxon>Pentapetalae</taxon>
        <taxon>asterids</taxon>
        <taxon>campanulids</taxon>
        <taxon>Asterales</taxon>
        <taxon>Asteraceae</taxon>
        <taxon>Asteroideae</taxon>
        <taxon>Anthemideae</taxon>
        <taxon>Anthemidinae</taxon>
        <taxon>Tanacetum</taxon>
    </lineage>
</organism>
<name>A0A699V3C0_TANCI</name>
<keyword evidence="1" id="KW-0808">Transferase</keyword>
<dbReference type="InterPro" id="IPR021109">
    <property type="entry name" value="Peptidase_aspartic_dom_sf"/>
</dbReference>
<reference evidence="1" key="1">
    <citation type="journal article" date="2019" name="Sci. Rep.">
        <title>Draft genome of Tanacetum cinerariifolium, the natural source of mosquito coil.</title>
        <authorList>
            <person name="Yamashiro T."/>
            <person name="Shiraishi A."/>
            <person name="Satake H."/>
            <person name="Nakayama K."/>
        </authorList>
    </citation>
    <scope>NUCLEOTIDE SEQUENCE</scope>
</reference>
<dbReference type="PANTHER" id="PTHR33067:SF9">
    <property type="entry name" value="RNA-DIRECTED DNA POLYMERASE"/>
    <property type="match status" value="1"/>
</dbReference>
<sequence>ADLGASINLMPLYVWKKLSLPDLTSTRMTLELATRCYAYPGGIAEDVFVQMGKFTFLADFVIVDYDFDPCVPLILGRPFLRTDRALVDVHGEELILRDGDEQLIFHANRTLKHPHKHGNE</sequence>
<dbReference type="AlphaFoldDB" id="A0A699V3C0"/>
<protein>
    <submittedName>
        <fullName evidence="1">Reverse transcriptase domain-containing protein</fullName>
    </submittedName>
</protein>
<keyword evidence="1" id="KW-0695">RNA-directed DNA polymerase</keyword>
<feature type="non-terminal residue" evidence="1">
    <location>
        <position position="1"/>
    </location>
</feature>
<dbReference type="CDD" id="cd00303">
    <property type="entry name" value="retropepsin_like"/>
    <property type="match status" value="1"/>
</dbReference>
<dbReference type="GO" id="GO:0003964">
    <property type="term" value="F:RNA-directed DNA polymerase activity"/>
    <property type="evidence" value="ECO:0007669"/>
    <property type="project" value="UniProtKB-KW"/>
</dbReference>